<dbReference type="Proteomes" id="UP000800200">
    <property type="component" value="Unassembled WGS sequence"/>
</dbReference>
<dbReference type="EMBL" id="ML994729">
    <property type="protein sequence ID" value="KAF2175547.1"/>
    <property type="molecule type" value="Genomic_DNA"/>
</dbReference>
<gene>
    <name evidence="3" type="ORF">K469DRAFT_646867</name>
</gene>
<feature type="compositionally biased region" description="Low complexity" evidence="1">
    <location>
        <begin position="374"/>
        <end position="396"/>
    </location>
</feature>
<dbReference type="AlphaFoldDB" id="A0A6A6D832"/>
<feature type="region of interest" description="Disordered" evidence="1">
    <location>
        <begin position="367"/>
        <end position="406"/>
    </location>
</feature>
<dbReference type="GO" id="GO:0006950">
    <property type="term" value="P:response to stress"/>
    <property type="evidence" value="ECO:0007669"/>
    <property type="project" value="UniProtKB-ARBA"/>
</dbReference>
<dbReference type="InterPro" id="IPR035240">
    <property type="entry name" value="SprT_Zn_ribbon"/>
</dbReference>
<proteinExistence type="predicted"/>
<evidence type="ECO:0000313" key="3">
    <source>
        <dbReference type="EMBL" id="KAF2175547.1"/>
    </source>
</evidence>
<sequence length="681" mass="76268">MARLRKASPTDPAMAFPAPANPKRSSPRKTIRESPSKRELRYTSQDPEDSFLVPKVPSGDTPVRKQRTLKPVSLNTTLLRKLSTESLASPEKSSRRTNRDDRLGYMYSRSLARTVVKSQQKKGREEKKIEVAVGEETALDENEEPDQSLWCGDEGDEVNAENEAEGIQQEQEEEEEEEEDEDPIVDVKNRRRQLQSQAIKADAQPEMPPPLTCMKLPHRKAHSMISNWAQEVIDLTSSPEPPASFVLPPPPPLAKPEALVFTSSRPTSSSSNNVHAILNFSPTPTKQKSPRKAPPISRPSTPSLPPASPSKLVSPSKKKKHIPDAPELRPSLEAFWSAEVVNGFNDKHSPSKPLLSPRKQKWLESLEKGDAGSDSDSSFPSPTTSPKKKSQSQSPTREGPTTVSPTVAELRAQRKEFAANKHAIAETFLKELDDTITNGRISELSHLTGGIKLLWSCTLKTTAGRANWRREQIRLRTGPLPTDIRLEIRHHCSIELAEKVIDDETRLYNVLAHEYCHLTTFMISNQRNNPHGAEFKSWAKKLSQVFADKGVEVTTKHSYQISYKYVWECVACGYEFKRHSKSVDPERHSCGRCKGKLVQTKPVPRNGSREKSKYQVFVKANYTRVKRELETKGLDAALGKVMEAIGKEYREAKEKEKSKASEAVGEVELAFEALNLEDGDV</sequence>
<dbReference type="SMART" id="SM00731">
    <property type="entry name" value="SprT"/>
    <property type="match status" value="1"/>
</dbReference>
<dbReference type="OrthoDB" id="20772at2759"/>
<feature type="compositionally biased region" description="Acidic residues" evidence="1">
    <location>
        <begin position="153"/>
        <end position="184"/>
    </location>
</feature>
<feature type="domain" description="SprT-like" evidence="2">
    <location>
        <begin position="434"/>
        <end position="600"/>
    </location>
</feature>
<accession>A0A6A6D832</accession>
<evidence type="ECO:0000259" key="2">
    <source>
        <dbReference type="SMART" id="SM00731"/>
    </source>
</evidence>
<evidence type="ECO:0000256" key="1">
    <source>
        <dbReference type="SAM" id="MobiDB-lite"/>
    </source>
</evidence>
<feature type="compositionally biased region" description="Basic and acidic residues" evidence="1">
    <location>
        <begin position="30"/>
        <end position="41"/>
    </location>
</feature>
<feature type="compositionally biased region" description="Low complexity" evidence="1">
    <location>
        <begin position="255"/>
        <end position="271"/>
    </location>
</feature>
<feature type="region of interest" description="Disordered" evidence="1">
    <location>
        <begin position="237"/>
        <end position="329"/>
    </location>
</feature>
<feature type="compositionally biased region" description="Acidic residues" evidence="1">
    <location>
        <begin position="137"/>
        <end position="146"/>
    </location>
</feature>
<protein>
    <recommendedName>
        <fullName evidence="2">SprT-like domain-containing protein</fullName>
    </recommendedName>
</protein>
<feature type="compositionally biased region" description="Pro residues" evidence="1">
    <location>
        <begin position="239"/>
        <end position="254"/>
    </location>
</feature>
<dbReference type="PANTHER" id="PTHR23099:SF0">
    <property type="entry name" value="GERM CELL NUCLEAR ACIDIC PROTEIN"/>
    <property type="match status" value="1"/>
</dbReference>
<dbReference type="GO" id="GO:0005634">
    <property type="term" value="C:nucleus"/>
    <property type="evidence" value="ECO:0007669"/>
    <property type="project" value="TreeGrafter"/>
</dbReference>
<name>A0A6A6D832_9PEZI</name>
<keyword evidence="4" id="KW-1185">Reference proteome</keyword>
<organism evidence="3 4">
    <name type="scientific">Zopfia rhizophila CBS 207.26</name>
    <dbReference type="NCBI Taxonomy" id="1314779"/>
    <lineage>
        <taxon>Eukaryota</taxon>
        <taxon>Fungi</taxon>
        <taxon>Dikarya</taxon>
        <taxon>Ascomycota</taxon>
        <taxon>Pezizomycotina</taxon>
        <taxon>Dothideomycetes</taxon>
        <taxon>Dothideomycetes incertae sedis</taxon>
        <taxon>Zopfiaceae</taxon>
        <taxon>Zopfia</taxon>
    </lineage>
</organism>
<dbReference type="InterPro" id="IPR006640">
    <property type="entry name" value="SprT-like_domain"/>
</dbReference>
<dbReference type="PANTHER" id="PTHR23099">
    <property type="entry name" value="TRANSCRIPTIONAL REGULATOR"/>
    <property type="match status" value="1"/>
</dbReference>
<dbReference type="Pfam" id="PF10263">
    <property type="entry name" value="SprT-like"/>
    <property type="match status" value="1"/>
</dbReference>
<feature type="region of interest" description="Disordered" evidence="1">
    <location>
        <begin position="1"/>
        <end position="214"/>
    </location>
</feature>
<dbReference type="Pfam" id="PF17283">
    <property type="entry name" value="Zn_ribbon_SprT"/>
    <property type="match status" value="1"/>
</dbReference>
<reference evidence="3" key="1">
    <citation type="journal article" date="2020" name="Stud. Mycol.">
        <title>101 Dothideomycetes genomes: a test case for predicting lifestyles and emergence of pathogens.</title>
        <authorList>
            <person name="Haridas S."/>
            <person name="Albert R."/>
            <person name="Binder M."/>
            <person name="Bloem J."/>
            <person name="Labutti K."/>
            <person name="Salamov A."/>
            <person name="Andreopoulos B."/>
            <person name="Baker S."/>
            <person name="Barry K."/>
            <person name="Bills G."/>
            <person name="Bluhm B."/>
            <person name="Cannon C."/>
            <person name="Castanera R."/>
            <person name="Culley D."/>
            <person name="Daum C."/>
            <person name="Ezra D."/>
            <person name="Gonzalez J."/>
            <person name="Henrissat B."/>
            <person name="Kuo A."/>
            <person name="Liang C."/>
            <person name="Lipzen A."/>
            <person name="Lutzoni F."/>
            <person name="Magnuson J."/>
            <person name="Mondo S."/>
            <person name="Nolan M."/>
            <person name="Ohm R."/>
            <person name="Pangilinan J."/>
            <person name="Park H.-J."/>
            <person name="Ramirez L."/>
            <person name="Alfaro M."/>
            <person name="Sun H."/>
            <person name="Tritt A."/>
            <person name="Yoshinaga Y."/>
            <person name="Zwiers L.-H."/>
            <person name="Turgeon B."/>
            <person name="Goodwin S."/>
            <person name="Spatafora J."/>
            <person name="Crous P."/>
            <person name="Grigoriev I."/>
        </authorList>
    </citation>
    <scope>NUCLEOTIDE SEQUENCE</scope>
    <source>
        <strain evidence="3">CBS 207.26</strain>
    </source>
</reference>
<feature type="compositionally biased region" description="Basic and acidic residues" evidence="1">
    <location>
        <begin position="92"/>
        <end position="103"/>
    </location>
</feature>
<feature type="compositionally biased region" description="Pro residues" evidence="1">
    <location>
        <begin position="292"/>
        <end position="308"/>
    </location>
</feature>
<evidence type="ECO:0000313" key="4">
    <source>
        <dbReference type="Proteomes" id="UP000800200"/>
    </source>
</evidence>